<dbReference type="OrthoDB" id="6062462at2759"/>
<evidence type="ECO:0000256" key="6">
    <source>
        <dbReference type="ARBA" id="ARBA00023170"/>
    </source>
</evidence>
<comment type="subcellular location">
    <subcellularLocation>
        <location evidence="1">Membrane</location>
        <topology evidence="1">Multi-pass membrane protein</topology>
    </subcellularLocation>
</comment>
<protein>
    <recommendedName>
        <fullName evidence="9">G-protein coupled receptors family 1 profile domain-containing protein</fullName>
    </recommendedName>
</protein>
<evidence type="ECO:0000313" key="11">
    <source>
        <dbReference type="Proteomes" id="UP000678393"/>
    </source>
</evidence>
<dbReference type="Pfam" id="PF10324">
    <property type="entry name" value="7TM_GPCR_Srw"/>
    <property type="match status" value="1"/>
</dbReference>
<dbReference type="PROSITE" id="PS50262">
    <property type="entry name" value="G_PROTEIN_RECEP_F1_2"/>
    <property type="match status" value="1"/>
</dbReference>
<evidence type="ECO:0000256" key="4">
    <source>
        <dbReference type="ARBA" id="ARBA00023040"/>
    </source>
</evidence>
<dbReference type="AlphaFoldDB" id="A0A8S3YBV1"/>
<gene>
    <name evidence="10" type="ORF">CUNI_LOCUS261</name>
</gene>
<feature type="transmembrane region" description="Helical" evidence="8">
    <location>
        <begin position="63"/>
        <end position="87"/>
    </location>
</feature>
<sequence length="195" mass="22047">VKQVVTTKRVSILVICVSITLIFSTTPVYVVNRLGMKFYPARNKSLVGLVYTENKEFVETISFVINNISVTFGAFVVIITCTVVLVFKLKKSVKWRKGITNSKQIQQVSSRNQGVARMVVMISSLFIVCFIPISVIFVAMSLEPELSINGRYRNMLIIFGGLGTILESLNSSVNIFIYYQMSSKYRSNFHQLFKC</sequence>
<keyword evidence="7" id="KW-0807">Transducer</keyword>
<evidence type="ECO:0000259" key="9">
    <source>
        <dbReference type="PROSITE" id="PS50262"/>
    </source>
</evidence>
<keyword evidence="2 8" id="KW-0812">Transmembrane</keyword>
<evidence type="ECO:0000256" key="5">
    <source>
        <dbReference type="ARBA" id="ARBA00023136"/>
    </source>
</evidence>
<reference evidence="10" key="1">
    <citation type="submission" date="2021-04" db="EMBL/GenBank/DDBJ databases">
        <authorList>
            <consortium name="Molecular Ecology Group"/>
        </authorList>
    </citation>
    <scope>NUCLEOTIDE SEQUENCE</scope>
</reference>
<keyword evidence="11" id="KW-1185">Reference proteome</keyword>
<dbReference type="GO" id="GO:0008528">
    <property type="term" value="F:G protein-coupled peptide receptor activity"/>
    <property type="evidence" value="ECO:0007669"/>
    <property type="project" value="InterPro"/>
</dbReference>
<feature type="transmembrane region" description="Helical" evidence="8">
    <location>
        <begin position="12"/>
        <end position="30"/>
    </location>
</feature>
<accession>A0A8S3YBV1</accession>
<keyword evidence="6" id="KW-0675">Receptor</keyword>
<evidence type="ECO:0000256" key="1">
    <source>
        <dbReference type="ARBA" id="ARBA00004141"/>
    </source>
</evidence>
<proteinExistence type="predicted"/>
<evidence type="ECO:0000256" key="2">
    <source>
        <dbReference type="ARBA" id="ARBA00022692"/>
    </source>
</evidence>
<evidence type="ECO:0000256" key="3">
    <source>
        <dbReference type="ARBA" id="ARBA00022989"/>
    </source>
</evidence>
<feature type="non-terminal residue" evidence="10">
    <location>
        <position position="1"/>
    </location>
</feature>
<dbReference type="Proteomes" id="UP000678393">
    <property type="component" value="Unassembled WGS sequence"/>
</dbReference>
<dbReference type="Gene3D" id="1.20.1070.10">
    <property type="entry name" value="Rhodopsin 7-helix transmembrane proteins"/>
    <property type="match status" value="1"/>
</dbReference>
<evidence type="ECO:0000256" key="8">
    <source>
        <dbReference type="SAM" id="Phobius"/>
    </source>
</evidence>
<dbReference type="InterPro" id="IPR019427">
    <property type="entry name" value="7TM_GPCR_serpentine_rcpt_Srw"/>
</dbReference>
<dbReference type="SUPFAM" id="SSF81321">
    <property type="entry name" value="Family A G protein-coupled receptor-like"/>
    <property type="match status" value="1"/>
</dbReference>
<dbReference type="InterPro" id="IPR017452">
    <property type="entry name" value="GPCR_Rhodpsn_7TM"/>
</dbReference>
<keyword evidence="4" id="KW-0297">G-protein coupled receptor</keyword>
<keyword evidence="5 8" id="KW-0472">Membrane</keyword>
<evidence type="ECO:0000313" key="10">
    <source>
        <dbReference type="EMBL" id="CAG5114703.1"/>
    </source>
</evidence>
<evidence type="ECO:0000256" key="7">
    <source>
        <dbReference type="ARBA" id="ARBA00023224"/>
    </source>
</evidence>
<feature type="domain" description="G-protein coupled receptors family 1 profile" evidence="9">
    <location>
        <begin position="1"/>
        <end position="178"/>
    </location>
</feature>
<dbReference type="PANTHER" id="PTHR45695:SF9">
    <property type="entry name" value="LEUCOKININ RECEPTOR"/>
    <property type="match status" value="1"/>
</dbReference>
<dbReference type="PANTHER" id="PTHR45695">
    <property type="entry name" value="LEUCOKININ RECEPTOR-RELATED"/>
    <property type="match status" value="1"/>
</dbReference>
<organism evidence="10 11">
    <name type="scientific">Candidula unifasciata</name>
    <dbReference type="NCBI Taxonomy" id="100452"/>
    <lineage>
        <taxon>Eukaryota</taxon>
        <taxon>Metazoa</taxon>
        <taxon>Spiralia</taxon>
        <taxon>Lophotrochozoa</taxon>
        <taxon>Mollusca</taxon>
        <taxon>Gastropoda</taxon>
        <taxon>Heterobranchia</taxon>
        <taxon>Euthyneura</taxon>
        <taxon>Panpulmonata</taxon>
        <taxon>Eupulmonata</taxon>
        <taxon>Stylommatophora</taxon>
        <taxon>Helicina</taxon>
        <taxon>Helicoidea</taxon>
        <taxon>Geomitridae</taxon>
        <taxon>Candidula</taxon>
    </lineage>
</organism>
<dbReference type="GO" id="GO:0005886">
    <property type="term" value="C:plasma membrane"/>
    <property type="evidence" value="ECO:0007669"/>
    <property type="project" value="TreeGrafter"/>
</dbReference>
<name>A0A8S3YBV1_9EUPU</name>
<dbReference type="EMBL" id="CAJHNH020000026">
    <property type="protein sequence ID" value="CAG5114703.1"/>
    <property type="molecule type" value="Genomic_DNA"/>
</dbReference>
<feature type="transmembrane region" description="Helical" evidence="8">
    <location>
        <begin position="119"/>
        <end position="142"/>
    </location>
</feature>
<comment type="caution">
    <text evidence="10">The sequence shown here is derived from an EMBL/GenBank/DDBJ whole genome shotgun (WGS) entry which is preliminary data.</text>
</comment>
<keyword evidence="3 8" id="KW-1133">Transmembrane helix</keyword>
<feature type="transmembrane region" description="Helical" evidence="8">
    <location>
        <begin position="154"/>
        <end position="179"/>
    </location>
</feature>